<dbReference type="Gene3D" id="3.10.450.50">
    <property type="match status" value="1"/>
</dbReference>
<dbReference type="OrthoDB" id="7064268at2"/>
<protein>
    <submittedName>
        <fullName evidence="2">SnoaL-like protein</fullName>
    </submittedName>
</protein>
<dbReference type="SUPFAM" id="SSF54427">
    <property type="entry name" value="NTF2-like"/>
    <property type="match status" value="1"/>
</dbReference>
<gene>
    <name evidence="2" type="ORF">EV189_2932</name>
</gene>
<dbReference type="Pfam" id="PF12680">
    <property type="entry name" value="SnoaL_2"/>
    <property type="match status" value="1"/>
</dbReference>
<evidence type="ECO:0000259" key="1">
    <source>
        <dbReference type="Pfam" id="PF12680"/>
    </source>
</evidence>
<reference evidence="2 3" key="1">
    <citation type="submission" date="2019-02" db="EMBL/GenBank/DDBJ databases">
        <title>Genomic Encyclopedia of Type Strains, Phase IV (KMG-IV): sequencing the most valuable type-strain genomes for metagenomic binning, comparative biology and taxonomic classification.</title>
        <authorList>
            <person name="Goeker M."/>
        </authorList>
    </citation>
    <scope>NUCLEOTIDE SEQUENCE [LARGE SCALE GENOMIC DNA]</scope>
    <source>
        <strain evidence="2 3">DSM 45622</strain>
    </source>
</reference>
<name>A0A4Q7NQA7_9ACTN</name>
<dbReference type="InterPro" id="IPR037401">
    <property type="entry name" value="SnoaL-like"/>
</dbReference>
<proteinExistence type="predicted"/>
<dbReference type="RefSeq" id="WP_130493615.1">
    <property type="nucleotide sequence ID" value="NZ_SGXD01000003.1"/>
</dbReference>
<sequence length="118" mass="12505">MADTPTELVTASLLHVFGERDADARHAAVAAVFSADVQFRDAEGEVSGRERREQKIAGLFASAPGDWIFQVRGAAQALGDVARISWSFGPPAGPAAVTGTDIAFTAEGRITRMLTFLD</sequence>
<comment type="caution">
    <text evidence="2">The sequence shown here is derived from an EMBL/GenBank/DDBJ whole genome shotgun (WGS) entry which is preliminary data.</text>
</comment>
<evidence type="ECO:0000313" key="2">
    <source>
        <dbReference type="EMBL" id="RZS87501.1"/>
    </source>
</evidence>
<feature type="domain" description="SnoaL-like" evidence="1">
    <location>
        <begin position="15"/>
        <end position="113"/>
    </location>
</feature>
<dbReference type="AlphaFoldDB" id="A0A4Q7NQA7"/>
<accession>A0A4Q7NQA7</accession>
<organism evidence="2 3">
    <name type="scientific">Motilibacter rhizosphaerae</name>
    <dbReference type="NCBI Taxonomy" id="598652"/>
    <lineage>
        <taxon>Bacteria</taxon>
        <taxon>Bacillati</taxon>
        <taxon>Actinomycetota</taxon>
        <taxon>Actinomycetes</taxon>
        <taxon>Motilibacterales</taxon>
        <taxon>Motilibacteraceae</taxon>
        <taxon>Motilibacter</taxon>
    </lineage>
</organism>
<dbReference type="InterPro" id="IPR032710">
    <property type="entry name" value="NTF2-like_dom_sf"/>
</dbReference>
<evidence type="ECO:0000313" key="3">
    <source>
        <dbReference type="Proteomes" id="UP000293638"/>
    </source>
</evidence>
<keyword evidence="3" id="KW-1185">Reference proteome</keyword>
<dbReference type="Proteomes" id="UP000293638">
    <property type="component" value="Unassembled WGS sequence"/>
</dbReference>
<dbReference type="EMBL" id="SGXD01000003">
    <property type="protein sequence ID" value="RZS87501.1"/>
    <property type="molecule type" value="Genomic_DNA"/>
</dbReference>